<gene>
    <name evidence="2" type="ORF">Tsubulata_010120</name>
</gene>
<dbReference type="InterPro" id="IPR050942">
    <property type="entry name" value="F-box_BR-signaling"/>
</dbReference>
<reference evidence="2" key="1">
    <citation type="submission" date="2022-02" db="EMBL/GenBank/DDBJ databases">
        <authorList>
            <person name="Henning P.M."/>
            <person name="McCubbin A.G."/>
            <person name="Shore J.S."/>
        </authorList>
    </citation>
    <scope>NUCLEOTIDE SEQUENCE</scope>
    <source>
        <strain evidence="2">F60SS</strain>
        <tissue evidence="2">Leaves</tissue>
    </source>
</reference>
<proteinExistence type="predicted"/>
<dbReference type="Pfam" id="PF03478">
    <property type="entry name" value="Beta-prop_KIB1-4"/>
    <property type="match status" value="1"/>
</dbReference>
<sequence>TRRCIIWPCMIRLVGDEVYKGCSYGWVVILGHEGGKIYLLNPLTGAKIDLPPRSTFPDVKEYSGLSYHRSNPATDSDYVAVANYGEYNGLAYCKRGEDKWTSLIEDGTYHDFIFYKGKLYIICCSTTVTTINIFSYDPQVEDIIPPCPDRKAKLGEKYLVESSSGLLMVQRLRLVSSNPDEKSEILSSYRTTTFNVFRLDEGCLRWERISDIGDDEHG</sequence>
<evidence type="ECO:0000313" key="3">
    <source>
        <dbReference type="Proteomes" id="UP001141552"/>
    </source>
</evidence>
<keyword evidence="3" id="KW-1185">Reference proteome</keyword>
<dbReference type="OrthoDB" id="1523976at2759"/>
<feature type="domain" description="KIB1-4 beta-propeller" evidence="1">
    <location>
        <begin position="17"/>
        <end position="214"/>
    </location>
</feature>
<feature type="non-terminal residue" evidence="2">
    <location>
        <position position="1"/>
    </location>
</feature>
<evidence type="ECO:0000313" key="2">
    <source>
        <dbReference type="EMBL" id="KAJ4832955.1"/>
    </source>
</evidence>
<evidence type="ECO:0000259" key="1">
    <source>
        <dbReference type="Pfam" id="PF03478"/>
    </source>
</evidence>
<dbReference type="EMBL" id="JAKUCV010005034">
    <property type="protein sequence ID" value="KAJ4832955.1"/>
    <property type="molecule type" value="Genomic_DNA"/>
</dbReference>
<dbReference type="Proteomes" id="UP001141552">
    <property type="component" value="Unassembled WGS sequence"/>
</dbReference>
<reference evidence="2" key="2">
    <citation type="journal article" date="2023" name="Plants (Basel)">
        <title>Annotation of the Turnera subulata (Passifloraceae) Draft Genome Reveals the S-Locus Evolved after the Divergence of Turneroideae from Passifloroideae in a Stepwise Manner.</title>
        <authorList>
            <person name="Henning P.M."/>
            <person name="Roalson E.H."/>
            <person name="Mir W."/>
            <person name="McCubbin A.G."/>
            <person name="Shore J.S."/>
        </authorList>
    </citation>
    <scope>NUCLEOTIDE SEQUENCE</scope>
    <source>
        <strain evidence="2">F60SS</strain>
    </source>
</reference>
<comment type="caution">
    <text evidence="2">The sequence shown here is derived from an EMBL/GenBank/DDBJ whole genome shotgun (WGS) entry which is preliminary data.</text>
</comment>
<protein>
    <recommendedName>
        <fullName evidence="1">KIB1-4 beta-propeller domain-containing protein</fullName>
    </recommendedName>
</protein>
<dbReference type="InterPro" id="IPR005174">
    <property type="entry name" value="KIB1-4_b-propeller"/>
</dbReference>
<dbReference type="AlphaFoldDB" id="A0A9Q0FLS7"/>
<accession>A0A9Q0FLS7</accession>
<dbReference type="PANTHER" id="PTHR44259">
    <property type="entry name" value="OS07G0183000 PROTEIN-RELATED"/>
    <property type="match status" value="1"/>
</dbReference>
<name>A0A9Q0FLS7_9ROSI</name>
<organism evidence="2 3">
    <name type="scientific">Turnera subulata</name>
    <dbReference type="NCBI Taxonomy" id="218843"/>
    <lineage>
        <taxon>Eukaryota</taxon>
        <taxon>Viridiplantae</taxon>
        <taxon>Streptophyta</taxon>
        <taxon>Embryophyta</taxon>
        <taxon>Tracheophyta</taxon>
        <taxon>Spermatophyta</taxon>
        <taxon>Magnoliopsida</taxon>
        <taxon>eudicotyledons</taxon>
        <taxon>Gunneridae</taxon>
        <taxon>Pentapetalae</taxon>
        <taxon>rosids</taxon>
        <taxon>fabids</taxon>
        <taxon>Malpighiales</taxon>
        <taxon>Passifloraceae</taxon>
        <taxon>Turnera</taxon>
    </lineage>
</organism>